<feature type="transmembrane region" description="Helical" evidence="2">
    <location>
        <begin position="212"/>
        <end position="239"/>
    </location>
</feature>
<dbReference type="InterPro" id="IPR046529">
    <property type="entry name" value="DUF6594"/>
</dbReference>
<feature type="coiled-coil region" evidence="1">
    <location>
        <begin position="48"/>
        <end position="75"/>
    </location>
</feature>
<gene>
    <name evidence="4" type="ORF">BT63DRAFT_452152</name>
</gene>
<evidence type="ECO:0000256" key="1">
    <source>
        <dbReference type="SAM" id="Coils"/>
    </source>
</evidence>
<dbReference type="OrthoDB" id="3533814at2759"/>
<organism evidence="4 5">
    <name type="scientific">Microthyrium microscopicum</name>
    <dbReference type="NCBI Taxonomy" id="703497"/>
    <lineage>
        <taxon>Eukaryota</taxon>
        <taxon>Fungi</taxon>
        <taxon>Dikarya</taxon>
        <taxon>Ascomycota</taxon>
        <taxon>Pezizomycotina</taxon>
        <taxon>Dothideomycetes</taxon>
        <taxon>Dothideomycetes incertae sedis</taxon>
        <taxon>Microthyriales</taxon>
        <taxon>Microthyriaceae</taxon>
        <taxon>Microthyrium</taxon>
    </lineage>
</organism>
<feature type="transmembrane region" description="Helical" evidence="2">
    <location>
        <begin position="270"/>
        <end position="290"/>
    </location>
</feature>
<name>A0A6A6UKQ5_9PEZI</name>
<dbReference type="AlphaFoldDB" id="A0A6A6UKQ5"/>
<evidence type="ECO:0000259" key="3">
    <source>
        <dbReference type="Pfam" id="PF20237"/>
    </source>
</evidence>
<keyword evidence="2" id="KW-1133">Transmembrane helix</keyword>
<dbReference type="Pfam" id="PF20237">
    <property type="entry name" value="DUF6594"/>
    <property type="match status" value="1"/>
</dbReference>
<protein>
    <recommendedName>
        <fullName evidence="3">DUF6594 domain-containing protein</fullName>
    </recommendedName>
</protein>
<evidence type="ECO:0000256" key="2">
    <source>
        <dbReference type="SAM" id="Phobius"/>
    </source>
</evidence>
<reference evidence="4" key="1">
    <citation type="journal article" date="2020" name="Stud. Mycol.">
        <title>101 Dothideomycetes genomes: a test case for predicting lifestyles and emergence of pathogens.</title>
        <authorList>
            <person name="Haridas S."/>
            <person name="Albert R."/>
            <person name="Binder M."/>
            <person name="Bloem J."/>
            <person name="Labutti K."/>
            <person name="Salamov A."/>
            <person name="Andreopoulos B."/>
            <person name="Baker S."/>
            <person name="Barry K."/>
            <person name="Bills G."/>
            <person name="Bluhm B."/>
            <person name="Cannon C."/>
            <person name="Castanera R."/>
            <person name="Culley D."/>
            <person name="Daum C."/>
            <person name="Ezra D."/>
            <person name="Gonzalez J."/>
            <person name="Henrissat B."/>
            <person name="Kuo A."/>
            <person name="Liang C."/>
            <person name="Lipzen A."/>
            <person name="Lutzoni F."/>
            <person name="Magnuson J."/>
            <person name="Mondo S."/>
            <person name="Nolan M."/>
            <person name="Ohm R."/>
            <person name="Pangilinan J."/>
            <person name="Park H.-J."/>
            <person name="Ramirez L."/>
            <person name="Alfaro M."/>
            <person name="Sun H."/>
            <person name="Tritt A."/>
            <person name="Yoshinaga Y."/>
            <person name="Zwiers L.-H."/>
            <person name="Turgeon B."/>
            <person name="Goodwin S."/>
            <person name="Spatafora J."/>
            <person name="Crous P."/>
            <person name="Grigoriev I."/>
        </authorList>
    </citation>
    <scope>NUCLEOTIDE SEQUENCE</scope>
    <source>
        <strain evidence="4">CBS 115976</strain>
    </source>
</reference>
<sequence>MALTGATKDVELGHIRDGYPALASWIGRDPDNESFVFRKFTRMSARNLLHLQSRLTELERQIDALDKAARHSSDLEAKQSSRRWETLTKYAADDSRGEKIRLQKVFELSEMIKQYHEALVLQNQVFNMERPSNRVASVCREYVTGEASKDTKLPIISGRAKDYLSDAADLVALHKGVEADVLSKALKAHWPIQKRLALDPFDRTTIYSSYHVTWTVSVISLLSATILLIGAIVSLYAVVDPKARLGMIGAYTILFATSIALLTNAKRVEVFGATAAYAAVLVVFVSGNLGGGISSQCLIQVADGIYKNAPCPA</sequence>
<feature type="transmembrane region" description="Helical" evidence="2">
    <location>
        <begin position="245"/>
        <end position="263"/>
    </location>
</feature>
<dbReference type="EMBL" id="MU004232">
    <property type="protein sequence ID" value="KAF2671648.1"/>
    <property type="molecule type" value="Genomic_DNA"/>
</dbReference>
<evidence type="ECO:0000313" key="5">
    <source>
        <dbReference type="Proteomes" id="UP000799302"/>
    </source>
</evidence>
<dbReference type="PANTHER" id="PTHR34502">
    <property type="entry name" value="DUF6594 DOMAIN-CONTAINING PROTEIN-RELATED"/>
    <property type="match status" value="1"/>
</dbReference>
<dbReference type="PANTHER" id="PTHR34502:SF4">
    <property type="entry name" value="DUF6594 DOMAIN-CONTAINING PROTEIN"/>
    <property type="match status" value="1"/>
</dbReference>
<proteinExistence type="predicted"/>
<keyword evidence="2" id="KW-0472">Membrane</keyword>
<keyword evidence="2" id="KW-0812">Transmembrane</keyword>
<accession>A0A6A6UKQ5</accession>
<keyword evidence="5" id="KW-1185">Reference proteome</keyword>
<evidence type="ECO:0000313" key="4">
    <source>
        <dbReference type="EMBL" id="KAF2671648.1"/>
    </source>
</evidence>
<feature type="domain" description="DUF6594" evidence="3">
    <location>
        <begin position="19"/>
        <end position="282"/>
    </location>
</feature>
<keyword evidence="1" id="KW-0175">Coiled coil</keyword>
<dbReference type="Proteomes" id="UP000799302">
    <property type="component" value="Unassembled WGS sequence"/>
</dbReference>